<comment type="catalytic activity">
    <reaction evidence="12">
        <text>ATP + H2O = ADP + phosphate + H(+)</text>
        <dbReference type="Rhea" id="RHEA:13065"/>
        <dbReference type="ChEBI" id="CHEBI:15377"/>
        <dbReference type="ChEBI" id="CHEBI:15378"/>
        <dbReference type="ChEBI" id="CHEBI:30616"/>
        <dbReference type="ChEBI" id="CHEBI:43474"/>
        <dbReference type="ChEBI" id="CHEBI:456216"/>
        <dbReference type="EC" id="3.6.4.12"/>
    </reaction>
</comment>
<dbReference type="PANTHER" id="PTHR11630:SF48">
    <property type="entry name" value="DNA HELICASE MCM9"/>
    <property type="match status" value="1"/>
</dbReference>
<feature type="domain" description="MCM C-terminal AAA(+) ATPase" evidence="13">
    <location>
        <begin position="304"/>
        <end position="386"/>
    </location>
</feature>
<evidence type="ECO:0000256" key="1">
    <source>
        <dbReference type="ARBA" id="ARBA00004123"/>
    </source>
</evidence>
<reference evidence="14" key="1">
    <citation type="submission" date="2025-08" db="UniProtKB">
        <authorList>
            <consortium name="Ensembl"/>
        </authorList>
    </citation>
    <scope>IDENTIFICATION</scope>
</reference>
<dbReference type="InterPro" id="IPR031327">
    <property type="entry name" value="MCM"/>
</dbReference>
<evidence type="ECO:0000256" key="6">
    <source>
        <dbReference type="ARBA" id="ARBA00022801"/>
    </source>
</evidence>
<keyword evidence="6" id="KW-0378">Hydrolase</keyword>
<evidence type="ECO:0000256" key="12">
    <source>
        <dbReference type="ARBA" id="ARBA00047995"/>
    </source>
</evidence>
<dbReference type="GO" id="GO:0005634">
    <property type="term" value="C:nucleus"/>
    <property type="evidence" value="ECO:0007669"/>
    <property type="project" value="UniProtKB-SubCell"/>
</dbReference>
<keyword evidence="9" id="KW-0234">DNA repair</keyword>
<evidence type="ECO:0000256" key="3">
    <source>
        <dbReference type="ARBA" id="ARBA00012551"/>
    </source>
</evidence>
<protein>
    <recommendedName>
        <fullName evidence="11">DNA helicase MCM9</fullName>
        <ecNumber evidence="3">3.6.4.12</ecNumber>
    </recommendedName>
</protein>
<dbReference type="SUPFAM" id="SSF52540">
    <property type="entry name" value="P-loop containing nucleoside triphosphate hydrolases"/>
    <property type="match status" value="1"/>
</dbReference>
<keyword evidence="8" id="KW-0067">ATP-binding</keyword>
<dbReference type="GO" id="GO:0003697">
    <property type="term" value="F:single-stranded DNA binding"/>
    <property type="evidence" value="ECO:0007669"/>
    <property type="project" value="TreeGrafter"/>
</dbReference>
<dbReference type="GO" id="GO:0017116">
    <property type="term" value="F:single-stranded DNA helicase activity"/>
    <property type="evidence" value="ECO:0007669"/>
    <property type="project" value="TreeGrafter"/>
</dbReference>
<keyword evidence="10" id="KW-0539">Nucleus</keyword>
<dbReference type="InterPro" id="IPR012340">
    <property type="entry name" value="NA-bd_OB-fold"/>
</dbReference>
<evidence type="ECO:0000256" key="9">
    <source>
        <dbReference type="ARBA" id="ARBA00023204"/>
    </source>
</evidence>
<dbReference type="InterPro" id="IPR033762">
    <property type="entry name" value="MCM_OB"/>
</dbReference>
<reference evidence="14" key="2">
    <citation type="submission" date="2025-09" db="UniProtKB">
        <authorList>
            <consortium name="Ensembl"/>
        </authorList>
    </citation>
    <scope>IDENTIFICATION</scope>
</reference>
<dbReference type="Gene3D" id="2.40.50.140">
    <property type="entry name" value="Nucleic acid-binding proteins"/>
    <property type="match status" value="1"/>
</dbReference>
<dbReference type="InterPro" id="IPR027417">
    <property type="entry name" value="P-loop_NTPase"/>
</dbReference>
<evidence type="ECO:0000259" key="13">
    <source>
        <dbReference type="PROSITE" id="PS50051"/>
    </source>
</evidence>
<dbReference type="GO" id="GO:0005524">
    <property type="term" value="F:ATP binding"/>
    <property type="evidence" value="ECO:0007669"/>
    <property type="project" value="UniProtKB-KW"/>
</dbReference>
<evidence type="ECO:0000313" key="15">
    <source>
        <dbReference type="Proteomes" id="UP000694545"/>
    </source>
</evidence>
<dbReference type="AlphaFoldDB" id="A0A8D2KTX3"/>
<dbReference type="EC" id="3.6.4.12" evidence="3"/>
<evidence type="ECO:0000256" key="5">
    <source>
        <dbReference type="ARBA" id="ARBA00022763"/>
    </source>
</evidence>
<dbReference type="PANTHER" id="PTHR11630">
    <property type="entry name" value="DNA REPLICATION LICENSING FACTOR MCM FAMILY MEMBER"/>
    <property type="match status" value="1"/>
</dbReference>
<accession>A0A8D2KTX3</accession>
<evidence type="ECO:0000256" key="2">
    <source>
        <dbReference type="ARBA" id="ARBA00008010"/>
    </source>
</evidence>
<dbReference type="SUPFAM" id="SSF50249">
    <property type="entry name" value="Nucleic acid-binding proteins"/>
    <property type="match status" value="1"/>
</dbReference>
<dbReference type="GO" id="GO:0000724">
    <property type="term" value="P:double-strand break repair via homologous recombination"/>
    <property type="evidence" value="ECO:0007669"/>
    <property type="project" value="TreeGrafter"/>
</dbReference>
<sequence length="386" mass="43183">MLLNTEQIALIGQVFESYILEYHKNDLLQILREKDAAAHYPVIVDALTLFETNMEIGEYFNAFPSEVLPIFDNALRRAAVTLSQSISQAHDFIIKQHLHARISGLPVCPELTREHIPKTRDVGHFLSVTGTVIRTSLTKVLEFERDYICNKCKRVFVVKADFEQYYAFCRPSACPNEEGCNSSKFTCLSGTSHAPNSCRDYQEIKIQEQVQRLSVGSIPRSMMVVLEDDLVDSCKSGDDITVYGVVMQRWKPFCQESRCNVEIVLKANYIHVNNEQMAGVKIDEEVRKEFEEFWEKHKTDPLAGRNAILASLCPQIFGLYVVKLAVAMVLAGGVERTDAAGTRVRGESHLLLVGDPGTGKSQFLKYAAKITPRSVLTAGIGSTRAG</sequence>
<dbReference type="OMA" id="VRQPTSC"/>
<dbReference type="Ensembl" id="ENSVKKT00000007081.1">
    <property type="protein sequence ID" value="ENSVKKP00000006900.1"/>
    <property type="gene ID" value="ENSVKKG00000004985.1"/>
</dbReference>
<dbReference type="Gene3D" id="3.40.50.300">
    <property type="entry name" value="P-loop containing nucleotide triphosphate hydrolases"/>
    <property type="match status" value="1"/>
</dbReference>
<dbReference type="Pfam" id="PF17207">
    <property type="entry name" value="MCM_OB"/>
    <property type="match status" value="1"/>
</dbReference>
<name>A0A8D2KTX3_VARKO</name>
<keyword evidence="15" id="KW-1185">Reference proteome</keyword>
<dbReference type="Proteomes" id="UP000694545">
    <property type="component" value="Unplaced"/>
</dbReference>
<organism evidence="14 15">
    <name type="scientific">Varanus komodoensis</name>
    <name type="common">Komodo dragon</name>
    <dbReference type="NCBI Taxonomy" id="61221"/>
    <lineage>
        <taxon>Eukaryota</taxon>
        <taxon>Metazoa</taxon>
        <taxon>Chordata</taxon>
        <taxon>Craniata</taxon>
        <taxon>Vertebrata</taxon>
        <taxon>Euteleostomi</taxon>
        <taxon>Lepidosauria</taxon>
        <taxon>Squamata</taxon>
        <taxon>Bifurcata</taxon>
        <taxon>Unidentata</taxon>
        <taxon>Episquamata</taxon>
        <taxon>Toxicofera</taxon>
        <taxon>Anguimorpha</taxon>
        <taxon>Paleoanguimorpha</taxon>
        <taxon>Varanoidea</taxon>
        <taxon>Varanidae</taxon>
        <taxon>Varanus</taxon>
    </lineage>
</organism>
<dbReference type="Pfam" id="PF00493">
    <property type="entry name" value="MCM"/>
    <property type="match status" value="1"/>
</dbReference>
<proteinExistence type="inferred from homology"/>
<evidence type="ECO:0000313" key="14">
    <source>
        <dbReference type="Ensembl" id="ENSVKKP00000006900.1"/>
    </source>
</evidence>
<evidence type="ECO:0000256" key="11">
    <source>
        <dbReference type="ARBA" id="ARBA00041085"/>
    </source>
</evidence>
<keyword evidence="7" id="KW-0347">Helicase</keyword>
<comment type="similarity">
    <text evidence="2">Belongs to the MCM family.</text>
</comment>
<evidence type="ECO:0000256" key="8">
    <source>
        <dbReference type="ARBA" id="ARBA00022840"/>
    </source>
</evidence>
<evidence type="ECO:0000256" key="4">
    <source>
        <dbReference type="ARBA" id="ARBA00022741"/>
    </source>
</evidence>
<evidence type="ECO:0000256" key="10">
    <source>
        <dbReference type="ARBA" id="ARBA00023242"/>
    </source>
</evidence>
<keyword evidence="4" id="KW-0547">Nucleotide-binding</keyword>
<comment type="subcellular location">
    <subcellularLocation>
        <location evidence="1">Nucleus</location>
    </subcellularLocation>
</comment>
<dbReference type="InterPro" id="IPR001208">
    <property type="entry name" value="MCM_dom"/>
</dbReference>
<dbReference type="FunFam" id="2.40.50.140:FF:000120">
    <property type="entry name" value="Probable DNA helicase MCM9"/>
    <property type="match status" value="1"/>
</dbReference>
<dbReference type="GO" id="GO:0016787">
    <property type="term" value="F:hydrolase activity"/>
    <property type="evidence" value="ECO:0007669"/>
    <property type="project" value="UniProtKB-KW"/>
</dbReference>
<dbReference type="InterPro" id="IPR058768">
    <property type="entry name" value="MCM9_N"/>
</dbReference>
<dbReference type="GO" id="GO:0042555">
    <property type="term" value="C:MCM complex"/>
    <property type="evidence" value="ECO:0007669"/>
    <property type="project" value="TreeGrafter"/>
</dbReference>
<keyword evidence="5" id="KW-0227">DNA damage</keyword>
<evidence type="ECO:0000256" key="7">
    <source>
        <dbReference type="ARBA" id="ARBA00022806"/>
    </source>
</evidence>
<dbReference type="SMART" id="SM00350">
    <property type="entry name" value="MCM"/>
    <property type="match status" value="1"/>
</dbReference>
<dbReference type="Pfam" id="PF26066">
    <property type="entry name" value="MCM9_N"/>
    <property type="match status" value="1"/>
</dbReference>
<dbReference type="PROSITE" id="PS50051">
    <property type="entry name" value="MCM_2"/>
    <property type="match status" value="1"/>
</dbReference>